<keyword evidence="11" id="KW-0997">Cell inner membrane</keyword>
<protein>
    <recommendedName>
        <fullName evidence="11">L-lactate permease</fullName>
    </recommendedName>
</protein>
<keyword evidence="3 11" id="KW-0813">Transport</keyword>
<keyword evidence="6 11" id="KW-1133">Transmembrane helix</keyword>
<comment type="function">
    <text evidence="11">Uptake of L-lactate across the membrane. Can also transport D-lactate and glycolate.</text>
</comment>
<dbReference type="Pfam" id="PF02652">
    <property type="entry name" value="Lactate_perm"/>
    <property type="match status" value="1"/>
</dbReference>
<dbReference type="GO" id="GO:0005886">
    <property type="term" value="C:plasma membrane"/>
    <property type="evidence" value="ECO:0007669"/>
    <property type="project" value="UniProtKB-SubCell"/>
</dbReference>
<keyword evidence="4" id="KW-1003">Cell membrane</keyword>
<feature type="non-terminal residue" evidence="12">
    <location>
        <position position="1"/>
    </location>
</feature>
<dbReference type="PANTHER" id="PTHR30003:SF0">
    <property type="entry name" value="GLYCOLATE PERMEASE GLCA-RELATED"/>
    <property type="match status" value="1"/>
</dbReference>
<accession>A0AAW5MUE3</accession>
<evidence type="ECO:0000256" key="9">
    <source>
        <dbReference type="ARBA" id="ARBA00034057"/>
    </source>
</evidence>
<sequence>VQNLKASVSYGALKGLWPIVIVILGAIFSYNVMQATKALDILRDILASISEDKRIQVLLISWCFGGFIEAAAGYGTAVA</sequence>
<evidence type="ECO:0000256" key="5">
    <source>
        <dbReference type="ARBA" id="ARBA00022692"/>
    </source>
</evidence>
<dbReference type="InterPro" id="IPR003804">
    <property type="entry name" value="Lactate_perm"/>
</dbReference>
<name>A0AAW5MUE3_9ESCH</name>
<comment type="caution">
    <text evidence="11">Lacks conserved residue(s) required for the propagation of feature annotation.</text>
</comment>
<reference evidence="12" key="1">
    <citation type="submission" date="2022-07" db="EMBL/GenBank/DDBJ databases">
        <title>Diversity of ethanolamine utilization by human commensal Escherichia coli.</title>
        <authorList>
            <person name="Jubelin G."/>
        </authorList>
    </citation>
    <scope>NUCLEOTIDE SEQUENCE</scope>
    <source>
        <strain evidence="12">S1</strain>
    </source>
</reference>
<evidence type="ECO:0000313" key="12">
    <source>
        <dbReference type="EMBL" id="MCR6679634.1"/>
    </source>
</evidence>
<dbReference type="GO" id="GO:0015295">
    <property type="term" value="F:solute:proton symporter activity"/>
    <property type="evidence" value="ECO:0007669"/>
    <property type="project" value="TreeGrafter"/>
</dbReference>
<evidence type="ECO:0000256" key="6">
    <source>
        <dbReference type="ARBA" id="ARBA00022989"/>
    </source>
</evidence>
<evidence type="ECO:0000256" key="10">
    <source>
        <dbReference type="ARBA" id="ARBA00034062"/>
    </source>
</evidence>
<evidence type="ECO:0000313" key="13">
    <source>
        <dbReference type="Proteomes" id="UP001206878"/>
    </source>
</evidence>
<comment type="caution">
    <text evidence="12">The sequence shown here is derived from an EMBL/GenBank/DDBJ whole genome shotgun (WGS) entry which is preliminary data.</text>
</comment>
<evidence type="ECO:0000256" key="2">
    <source>
        <dbReference type="ARBA" id="ARBA00010100"/>
    </source>
</evidence>
<dbReference type="PANTHER" id="PTHR30003">
    <property type="entry name" value="L-LACTATE PERMEASE"/>
    <property type="match status" value="1"/>
</dbReference>
<evidence type="ECO:0000256" key="11">
    <source>
        <dbReference type="RuleBase" id="RU365092"/>
    </source>
</evidence>
<keyword evidence="7 11" id="KW-0472">Membrane</keyword>
<proteinExistence type="inferred from homology"/>
<evidence type="ECO:0000256" key="1">
    <source>
        <dbReference type="ARBA" id="ARBA00004651"/>
    </source>
</evidence>
<evidence type="ECO:0000256" key="3">
    <source>
        <dbReference type="ARBA" id="ARBA00022448"/>
    </source>
</evidence>
<feature type="non-terminal residue" evidence="12">
    <location>
        <position position="79"/>
    </location>
</feature>
<dbReference type="Proteomes" id="UP001206878">
    <property type="component" value="Unassembled WGS sequence"/>
</dbReference>
<dbReference type="AlphaFoldDB" id="A0AAW5MUE3"/>
<evidence type="ECO:0000256" key="8">
    <source>
        <dbReference type="ARBA" id="ARBA00034011"/>
    </source>
</evidence>
<feature type="transmembrane region" description="Helical" evidence="11">
    <location>
        <begin position="15"/>
        <end position="33"/>
    </location>
</feature>
<comment type="catalytic activity">
    <reaction evidence="10">
        <text>glycolate(in) + H(+)(in) = glycolate(out) + H(+)(out)</text>
        <dbReference type="Rhea" id="RHEA:29411"/>
        <dbReference type="ChEBI" id="CHEBI:15378"/>
        <dbReference type="ChEBI" id="CHEBI:29805"/>
    </reaction>
    <physiologicalReaction direction="right-to-left" evidence="10">
        <dbReference type="Rhea" id="RHEA:29413"/>
    </physiologicalReaction>
</comment>
<organism evidence="12 13">
    <name type="scientific">Escherichia marmotae</name>
    <dbReference type="NCBI Taxonomy" id="1499973"/>
    <lineage>
        <taxon>Bacteria</taxon>
        <taxon>Pseudomonadati</taxon>
        <taxon>Pseudomonadota</taxon>
        <taxon>Gammaproteobacteria</taxon>
        <taxon>Enterobacterales</taxon>
        <taxon>Enterobacteriaceae</taxon>
        <taxon>Escherichia</taxon>
    </lineage>
</organism>
<comment type="similarity">
    <text evidence="2 11">Belongs to the lactate permease family.</text>
</comment>
<comment type="catalytic activity">
    <reaction evidence="9">
        <text>(R)-lactate(in) + H(+)(in) = (R)-lactate(out) + H(+)(out)</text>
        <dbReference type="Rhea" id="RHEA:71791"/>
        <dbReference type="ChEBI" id="CHEBI:15378"/>
        <dbReference type="ChEBI" id="CHEBI:16004"/>
    </reaction>
    <physiologicalReaction direction="right-to-left" evidence="9">
        <dbReference type="Rhea" id="RHEA:71793"/>
    </physiologicalReaction>
</comment>
<dbReference type="EMBL" id="JANPXH010001541">
    <property type="protein sequence ID" value="MCR6679634.1"/>
    <property type="molecule type" value="Genomic_DNA"/>
</dbReference>
<dbReference type="GO" id="GO:0015129">
    <property type="term" value="F:lactate transmembrane transporter activity"/>
    <property type="evidence" value="ECO:0007669"/>
    <property type="project" value="UniProtKB-UniRule"/>
</dbReference>
<evidence type="ECO:0000256" key="4">
    <source>
        <dbReference type="ARBA" id="ARBA00022475"/>
    </source>
</evidence>
<comment type="catalytic activity">
    <reaction evidence="8">
        <text>(S)-lactate(in) + H(+)(in) = (S)-lactate(out) + H(+)(out)</text>
        <dbReference type="Rhea" id="RHEA:29415"/>
        <dbReference type="ChEBI" id="CHEBI:15378"/>
        <dbReference type="ChEBI" id="CHEBI:16651"/>
    </reaction>
    <physiologicalReaction direction="right-to-left" evidence="8">
        <dbReference type="Rhea" id="RHEA:29417"/>
    </physiologicalReaction>
</comment>
<comment type="subcellular location">
    <subcellularLocation>
        <location evidence="11">Cell inner membrane</location>
        <topology evidence="11">Multi-pass membrane protein</topology>
    </subcellularLocation>
    <subcellularLocation>
        <location evidence="1">Cell membrane</location>
        <topology evidence="1">Multi-pass membrane protein</topology>
    </subcellularLocation>
</comment>
<gene>
    <name evidence="12" type="ORF">NVV43_29830</name>
</gene>
<keyword evidence="5 11" id="KW-0812">Transmembrane</keyword>
<evidence type="ECO:0000256" key="7">
    <source>
        <dbReference type="ARBA" id="ARBA00023136"/>
    </source>
</evidence>